<dbReference type="KEGG" id="nkf:Nkreftii_001979"/>
<evidence type="ECO:0000313" key="2">
    <source>
        <dbReference type="Proteomes" id="UP000593737"/>
    </source>
</evidence>
<dbReference type="AlphaFoldDB" id="A0A7S8FE35"/>
<sequence length="213" mass="23674">MCLLSRSIRDMTKVLVLALMGLPSVTSAMAYENIENFTLRTPVSEEVLDSMRGGFQRDPDGPFMSFGIERNVFDNGKLVSSTVLNIPDMKRFADRDWNPFADHSNRRPSADQTARRPLVEHANVKPVVDHTAMRPVADSHSETFTLIQSGSGNSLPHDVSSLPPFTTIIQNSLDNRTIQSETVINATVEALTWVRSLHLSNALSQANMEAIRH</sequence>
<proteinExistence type="predicted"/>
<reference evidence="1 2" key="1">
    <citation type="journal article" date="2020" name="ISME J.">
        <title>Enrichment and physiological characterization of a novel comammox Nitrospira indicates ammonium inhibition of complete nitrification.</title>
        <authorList>
            <person name="Sakoula D."/>
            <person name="Koch H."/>
            <person name="Frank J."/>
            <person name="Jetten M.S.M."/>
            <person name="van Kessel M.A.H.J."/>
            <person name="Lucker S."/>
        </authorList>
    </citation>
    <scope>NUCLEOTIDE SEQUENCE [LARGE SCALE GENOMIC DNA]</scope>
    <source>
        <strain evidence="1">Comreactor17</strain>
    </source>
</reference>
<accession>A0A7S8FE35</accession>
<name>A0A7S8FE35_9BACT</name>
<dbReference type="Proteomes" id="UP000593737">
    <property type="component" value="Chromosome"/>
</dbReference>
<protein>
    <submittedName>
        <fullName evidence="1">Uncharacterized protein</fullName>
    </submittedName>
</protein>
<gene>
    <name evidence="1" type="ORF">Nkreftii_001979</name>
</gene>
<evidence type="ECO:0000313" key="1">
    <source>
        <dbReference type="EMBL" id="QPD04205.1"/>
    </source>
</evidence>
<dbReference type="EMBL" id="CP047423">
    <property type="protein sequence ID" value="QPD04205.1"/>
    <property type="molecule type" value="Genomic_DNA"/>
</dbReference>
<organism evidence="1 2">
    <name type="scientific">Candidatus Nitrospira kreftii</name>
    <dbReference type="NCBI Taxonomy" id="2652173"/>
    <lineage>
        <taxon>Bacteria</taxon>
        <taxon>Pseudomonadati</taxon>
        <taxon>Nitrospirota</taxon>
        <taxon>Nitrospiria</taxon>
        <taxon>Nitrospirales</taxon>
        <taxon>Nitrospiraceae</taxon>
        <taxon>Nitrospira</taxon>
    </lineage>
</organism>